<reference evidence="4" key="1">
    <citation type="submission" date="2023-05" db="EMBL/GenBank/DDBJ databases">
        <authorList>
            <person name="Stuckert A."/>
        </authorList>
    </citation>
    <scope>NUCLEOTIDE SEQUENCE</scope>
</reference>
<evidence type="ECO:0000313" key="5">
    <source>
        <dbReference type="Proteomes" id="UP001162483"/>
    </source>
</evidence>
<dbReference type="SUPFAM" id="SSF48264">
    <property type="entry name" value="Cytochrome P450"/>
    <property type="match status" value="1"/>
</dbReference>
<dbReference type="InterPro" id="IPR001128">
    <property type="entry name" value="Cyt_P450"/>
</dbReference>
<dbReference type="PANTHER" id="PTHR24300">
    <property type="entry name" value="CYTOCHROME P450 508A4-RELATED"/>
    <property type="match status" value="1"/>
</dbReference>
<keyword evidence="3" id="KW-0408">Iron</keyword>
<evidence type="ECO:0000313" key="4">
    <source>
        <dbReference type="EMBL" id="CAI9619150.1"/>
    </source>
</evidence>
<organism evidence="4 5">
    <name type="scientific">Staurois parvus</name>
    <dbReference type="NCBI Taxonomy" id="386267"/>
    <lineage>
        <taxon>Eukaryota</taxon>
        <taxon>Metazoa</taxon>
        <taxon>Chordata</taxon>
        <taxon>Craniata</taxon>
        <taxon>Vertebrata</taxon>
        <taxon>Euteleostomi</taxon>
        <taxon>Amphibia</taxon>
        <taxon>Batrachia</taxon>
        <taxon>Anura</taxon>
        <taxon>Neobatrachia</taxon>
        <taxon>Ranoidea</taxon>
        <taxon>Ranidae</taxon>
        <taxon>Staurois</taxon>
    </lineage>
</organism>
<keyword evidence="2" id="KW-0479">Metal-binding</keyword>
<dbReference type="Gene3D" id="1.10.630.10">
    <property type="entry name" value="Cytochrome P450"/>
    <property type="match status" value="1"/>
</dbReference>
<evidence type="ECO:0000256" key="1">
    <source>
        <dbReference type="ARBA" id="ARBA00010617"/>
    </source>
</evidence>
<accession>A0ABN9HBG1</accession>
<proteinExistence type="inferred from homology"/>
<dbReference type="Pfam" id="PF00067">
    <property type="entry name" value="p450"/>
    <property type="match status" value="1"/>
</dbReference>
<protein>
    <submittedName>
        <fullName evidence="4">Uncharacterized protein</fullName>
    </submittedName>
</protein>
<dbReference type="InterPro" id="IPR050182">
    <property type="entry name" value="Cytochrome_P450_fam2"/>
</dbReference>
<dbReference type="Proteomes" id="UP001162483">
    <property type="component" value="Unassembled WGS sequence"/>
</dbReference>
<name>A0ABN9HBG1_9NEOB</name>
<dbReference type="InterPro" id="IPR036396">
    <property type="entry name" value="Cyt_P450_sf"/>
</dbReference>
<comment type="similarity">
    <text evidence="1">Belongs to the cytochrome P450 family.</text>
</comment>
<dbReference type="PANTHER" id="PTHR24300:SF302">
    <property type="entry name" value="CYTOCHROME P450"/>
    <property type="match status" value="1"/>
</dbReference>
<keyword evidence="5" id="KW-1185">Reference proteome</keyword>
<comment type="caution">
    <text evidence="4">The sequence shown here is derived from an EMBL/GenBank/DDBJ whole genome shotgun (WGS) entry which is preliminary data.</text>
</comment>
<evidence type="ECO:0000256" key="2">
    <source>
        <dbReference type="ARBA" id="ARBA00022723"/>
    </source>
</evidence>
<evidence type="ECO:0000256" key="3">
    <source>
        <dbReference type="ARBA" id="ARBA00023004"/>
    </source>
</evidence>
<dbReference type="EMBL" id="CATNWA010020605">
    <property type="protein sequence ID" value="CAI9619150.1"/>
    <property type="molecule type" value="Genomic_DNA"/>
</dbReference>
<gene>
    <name evidence="4" type="ORF">SPARVUS_LOCUS15787944</name>
</gene>
<sequence length="143" mass="16698">MGHRFEYDDPKLQRLLTIINDNVRIIGSPMVFLYNSFPSLLRWLPGSHNEVLPNLEELHAFIRETFTNQRKQLDVNDQRNVVDVFLVKQKEESQIQSYIFTDANLTFSYHGLVCCWDGHNLCHSPMGPFVNDEVPRNSEKCSE</sequence>